<feature type="transmembrane region" description="Helical" evidence="7">
    <location>
        <begin position="118"/>
        <end position="136"/>
    </location>
</feature>
<dbReference type="GO" id="GO:0009522">
    <property type="term" value="C:photosystem I"/>
    <property type="evidence" value="ECO:0007669"/>
    <property type="project" value="UniProtKB-KW"/>
</dbReference>
<proteinExistence type="inferred from homology"/>
<evidence type="ECO:0000256" key="3">
    <source>
        <dbReference type="ARBA" id="ARBA00022531"/>
    </source>
</evidence>
<feature type="binding site" evidence="6">
    <location>
        <position position="348"/>
    </location>
    <ligand>
        <name>chlorophyll a</name>
        <dbReference type="ChEBI" id="CHEBI:58416"/>
        <label>1</label>
    </ligand>
</feature>
<comment type="similarity">
    <text evidence="7">Belongs to the light-harvesting chlorophyll a/b-binding (LHC) protein family.</text>
</comment>
<keyword evidence="5 7" id="KW-0157">Chromophore</keyword>
<evidence type="ECO:0000256" key="4">
    <source>
        <dbReference type="ARBA" id="ARBA00022640"/>
    </source>
</evidence>
<comment type="function">
    <text evidence="7">The light-harvesting complex (LHC) functions as a light receptor, it captures and delivers excitation energy to photosystems with which it is closely associated.</text>
</comment>
<dbReference type="Proteomes" id="UP000232323">
    <property type="component" value="Unassembled WGS sequence"/>
</dbReference>
<dbReference type="Pfam" id="PF00504">
    <property type="entry name" value="Chloroa_b-bind"/>
    <property type="match status" value="1"/>
</dbReference>
<dbReference type="GO" id="GO:0016168">
    <property type="term" value="F:chlorophyll binding"/>
    <property type="evidence" value="ECO:0007669"/>
    <property type="project" value="UniProtKB-KW"/>
</dbReference>
<keyword evidence="7" id="KW-1133">Transmembrane helix</keyword>
<dbReference type="Gene3D" id="1.10.3460.10">
    <property type="entry name" value="Chlorophyll a/b binding protein domain"/>
    <property type="match status" value="1"/>
</dbReference>
<accession>A0A250X5E2</accession>
<dbReference type="GO" id="GO:0009765">
    <property type="term" value="P:photosynthesis, light harvesting"/>
    <property type="evidence" value="ECO:0007669"/>
    <property type="project" value="InterPro"/>
</dbReference>
<keyword evidence="7" id="KW-0472">Membrane</keyword>
<keyword evidence="3 7" id="KW-0602">Photosynthesis</keyword>
<evidence type="ECO:0000256" key="5">
    <source>
        <dbReference type="ARBA" id="ARBA00022991"/>
    </source>
</evidence>
<keyword evidence="4 7" id="KW-0934">Plastid</keyword>
<evidence type="ECO:0000256" key="1">
    <source>
        <dbReference type="ARBA" id="ARBA00022494"/>
    </source>
</evidence>
<dbReference type="InterPro" id="IPR022796">
    <property type="entry name" value="Chloroa_b-bind"/>
</dbReference>
<dbReference type="AlphaFoldDB" id="A0A250X5E2"/>
<name>A0A250X5E2_9CHLO</name>
<keyword evidence="7" id="KW-0604">Photosystem II</keyword>
<organism evidence="9 10">
    <name type="scientific">Chlamydomonas eustigma</name>
    <dbReference type="NCBI Taxonomy" id="1157962"/>
    <lineage>
        <taxon>Eukaryota</taxon>
        <taxon>Viridiplantae</taxon>
        <taxon>Chlorophyta</taxon>
        <taxon>core chlorophytes</taxon>
        <taxon>Chlorophyceae</taxon>
        <taxon>CS clade</taxon>
        <taxon>Chlamydomonadales</taxon>
        <taxon>Chlamydomonadaceae</taxon>
        <taxon>Chlamydomonas</taxon>
    </lineage>
</organism>
<dbReference type="GO" id="GO:0009523">
    <property type="term" value="C:photosystem II"/>
    <property type="evidence" value="ECO:0007669"/>
    <property type="project" value="UniProtKB-KW"/>
</dbReference>
<evidence type="ECO:0000256" key="8">
    <source>
        <dbReference type="SAM" id="Coils"/>
    </source>
</evidence>
<feature type="binding site" evidence="6">
    <location>
        <position position="354"/>
    </location>
    <ligand>
        <name>chlorophyll a</name>
        <dbReference type="ChEBI" id="CHEBI:58416"/>
        <label>1</label>
    </ligand>
</feature>
<dbReference type="InterPro" id="IPR001344">
    <property type="entry name" value="Chloro_AB-bd_pln"/>
</dbReference>
<feature type="binding site" evidence="6">
    <location>
        <position position="366"/>
    </location>
    <ligand>
        <name>chlorophyll a</name>
        <dbReference type="ChEBI" id="CHEBI:58416"/>
        <label>1</label>
    </ligand>
</feature>
<keyword evidence="8" id="KW-0175">Coiled coil</keyword>
<feature type="binding site" evidence="6">
    <location>
        <position position="227"/>
    </location>
    <ligand>
        <name>chlorophyll a</name>
        <dbReference type="ChEBI" id="CHEBI:58416"/>
        <label>1</label>
    </ligand>
</feature>
<keyword evidence="7" id="KW-0812">Transmembrane</keyword>
<feature type="binding site" evidence="6">
    <location>
        <position position="352"/>
    </location>
    <ligand>
        <name>chlorophyll a</name>
        <dbReference type="ChEBI" id="CHEBI:58416"/>
        <label>1</label>
    </ligand>
</feature>
<sequence length="396" mass="42929">MLASYKLEILTTSLRRRQPPVPIGRNYEASGTCFRQPSKFDSTCTLKSQPVKQCCMRRNRDMEASSTTTAEQNGSPGMQGASASTMAAKWVAEVVASPLFYLVAGFIAIKLVESTGEQSLSIFIFAALPVTLLTALSNSSLGKKVQEQLMAKLPELDAKADALKARHEEARGRMSQWYGPDRRRLPGSLGSAPHLLGSVAGDSGFDPLGLGADTTTFSRHYEAELVHARWAMLGAIGCLVPEILSIRGVELGEPVWWKVGAAKLKDDLTINWGGIQGFRIAGKQGIGIIAACQLVLMGGPEYARYVGIRSLEPVGVHLPGVQNYPGGAPFDPLGISENPDEFVLQTVKEIKNGRLAMVAMLGYFAQAALTQEGPVKNLFDFFEDPVHNNIMKYLTR</sequence>
<dbReference type="SUPFAM" id="SSF103511">
    <property type="entry name" value="Chlorophyll a-b binding protein"/>
    <property type="match status" value="1"/>
</dbReference>
<feature type="binding site" description="axial binding residue" evidence="6">
    <location>
        <position position="229"/>
    </location>
    <ligand>
        <name>chlorophyll b</name>
        <dbReference type="ChEBI" id="CHEBI:61721"/>
        <label>1</label>
    </ligand>
    <ligandPart>
        <name>Mg</name>
        <dbReference type="ChEBI" id="CHEBI:25107"/>
    </ligandPart>
</feature>
<dbReference type="EMBL" id="BEGY01000031">
    <property type="protein sequence ID" value="GAX78304.1"/>
    <property type="molecule type" value="Genomic_DNA"/>
</dbReference>
<feature type="binding site" evidence="6">
    <location>
        <position position="349"/>
    </location>
    <ligand>
        <name>chlorophyll a</name>
        <dbReference type="ChEBI" id="CHEBI:58416"/>
        <label>1</label>
    </ligand>
</feature>
<dbReference type="GO" id="GO:0009535">
    <property type="term" value="C:chloroplast thylakoid membrane"/>
    <property type="evidence" value="ECO:0007669"/>
    <property type="project" value="UniProtKB-SubCell"/>
</dbReference>
<keyword evidence="10" id="KW-1185">Reference proteome</keyword>
<feature type="binding site" description="axial binding residue" evidence="6">
    <location>
        <position position="301"/>
    </location>
    <ligand>
        <name>chlorophyll b</name>
        <dbReference type="ChEBI" id="CHEBI:61721"/>
        <label>1</label>
    </ligand>
    <ligandPart>
        <name>Mg</name>
        <dbReference type="ChEBI" id="CHEBI:25107"/>
    </ligandPart>
</feature>
<feature type="transmembrane region" description="Helical" evidence="7">
    <location>
        <begin position="90"/>
        <end position="112"/>
    </location>
</feature>
<dbReference type="PANTHER" id="PTHR21649">
    <property type="entry name" value="CHLOROPHYLL A/B BINDING PROTEIN"/>
    <property type="match status" value="1"/>
</dbReference>
<reference evidence="9 10" key="1">
    <citation type="submission" date="2017-08" db="EMBL/GenBank/DDBJ databases">
        <title>Acidophilic green algal genome provides insights into adaptation to an acidic environment.</title>
        <authorList>
            <person name="Hirooka S."/>
            <person name="Hirose Y."/>
            <person name="Kanesaki Y."/>
            <person name="Higuchi S."/>
            <person name="Fujiwara T."/>
            <person name="Onuma R."/>
            <person name="Era A."/>
            <person name="Ohbayashi R."/>
            <person name="Uzuka A."/>
            <person name="Nozaki H."/>
            <person name="Yoshikawa H."/>
            <person name="Miyagishima S.Y."/>
        </authorList>
    </citation>
    <scope>NUCLEOTIDE SEQUENCE [LARGE SCALE GENOMIC DNA]</scope>
    <source>
        <strain evidence="9 10">NIES-2499</strain>
    </source>
</reference>
<keyword evidence="2 7" id="KW-0150">Chloroplast</keyword>
<dbReference type="STRING" id="1157962.A0A250X5E2"/>
<evidence type="ECO:0000256" key="7">
    <source>
        <dbReference type="RuleBase" id="RU363080"/>
    </source>
</evidence>
<dbReference type="OrthoDB" id="423598at2759"/>
<evidence type="ECO:0000256" key="2">
    <source>
        <dbReference type="ARBA" id="ARBA00022528"/>
    </source>
</evidence>
<gene>
    <name evidence="9" type="ORF">CEUSTIGMA_g5746.t1</name>
</gene>
<keyword evidence="1 6" id="KW-0148">Chlorophyll</keyword>
<comment type="subcellular location">
    <subcellularLocation>
        <location evidence="7">Plastid</location>
        <location evidence="7">Chloroplast thylakoid membrane</location>
    </subcellularLocation>
</comment>
<evidence type="ECO:0000313" key="10">
    <source>
        <dbReference type="Proteomes" id="UP000232323"/>
    </source>
</evidence>
<feature type="binding site" evidence="6">
    <location>
        <position position="224"/>
    </location>
    <ligand>
        <name>chlorophyll a</name>
        <dbReference type="ChEBI" id="CHEBI:58416"/>
        <label>1</label>
    </ligand>
</feature>
<evidence type="ECO:0000256" key="6">
    <source>
        <dbReference type="PIRSR" id="PIRSR601344-1"/>
    </source>
</evidence>
<feature type="coiled-coil region" evidence="8">
    <location>
        <begin position="146"/>
        <end position="173"/>
    </location>
</feature>
<feature type="binding site" description="axial binding residue" evidence="6">
    <location>
        <position position="293"/>
    </location>
    <ligand>
        <name>chlorophyll b</name>
        <dbReference type="ChEBI" id="CHEBI:61721"/>
        <label>1</label>
    </ligand>
    <ligandPart>
        <name>Mg</name>
        <dbReference type="ChEBI" id="CHEBI:25107"/>
    </ligandPart>
</feature>
<evidence type="ECO:0000313" key="9">
    <source>
        <dbReference type="EMBL" id="GAX78304.1"/>
    </source>
</evidence>
<protein>
    <recommendedName>
        <fullName evidence="7">Chlorophyll a-b binding protein, chloroplastic</fullName>
    </recommendedName>
</protein>
<keyword evidence="7" id="KW-0603">Photosystem I</keyword>
<keyword evidence="7" id="KW-0793">Thylakoid</keyword>
<feature type="binding site" description="axial binding residue" evidence="6">
    <location>
        <position position="318"/>
    </location>
    <ligand>
        <name>chlorophyll b</name>
        <dbReference type="ChEBI" id="CHEBI:61721"/>
        <label>1</label>
    </ligand>
    <ligandPart>
        <name>Mg</name>
        <dbReference type="ChEBI" id="CHEBI:25107"/>
    </ligandPart>
</feature>
<comment type="caution">
    <text evidence="9">The sequence shown here is derived from an EMBL/GenBank/DDBJ whole genome shotgun (WGS) entry which is preliminary data.</text>
</comment>